<evidence type="ECO:0000256" key="2">
    <source>
        <dbReference type="ARBA" id="ARBA00022795"/>
    </source>
</evidence>
<dbReference type="RefSeq" id="WP_386061653.1">
    <property type="nucleotide sequence ID" value="NZ_JBHTKL010000005.1"/>
</dbReference>
<reference evidence="6" key="1">
    <citation type="journal article" date="2019" name="Int. J. Syst. Evol. Microbiol.">
        <title>The Global Catalogue of Microorganisms (GCM) 10K type strain sequencing project: providing services to taxonomists for standard genome sequencing and annotation.</title>
        <authorList>
            <consortium name="The Broad Institute Genomics Platform"/>
            <consortium name="The Broad Institute Genome Sequencing Center for Infectious Disease"/>
            <person name="Wu L."/>
            <person name="Ma J."/>
        </authorList>
    </citation>
    <scope>NUCLEOTIDE SEQUENCE [LARGE SCALE GENOMIC DNA]</scope>
    <source>
        <strain evidence="6">CCUG 56607</strain>
    </source>
</reference>
<dbReference type="Gene3D" id="2.30.290.10">
    <property type="entry name" value="BH3618-like"/>
    <property type="match status" value="1"/>
</dbReference>
<organism evidence="5 6">
    <name type="scientific">Thalassobacillus hwangdonensis</name>
    <dbReference type="NCBI Taxonomy" id="546108"/>
    <lineage>
        <taxon>Bacteria</taxon>
        <taxon>Bacillati</taxon>
        <taxon>Bacillota</taxon>
        <taxon>Bacilli</taxon>
        <taxon>Bacillales</taxon>
        <taxon>Bacillaceae</taxon>
        <taxon>Thalassobacillus</taxon>
    </lineage>
</organism>
<dbReference type="HAMAP" id="MF_01185">
    <property type="entry name" value="FliW"/>
    <property type="match status" value="1"/>
</dbReference>
<dbReference type="SUPFAM" id="SSF141457">
    <property type="entry name" value="BH3618-like"/>
    <property type="match status" value="1"/>
</dbReference>
<keyword evidence="5" id="KW-0966">Cell projection</keyword>
<sequence>MKINTKYFGETSIDSNQVIHFVQGLPAFENEKEFVVLPLNEENIYHVLQSIHNEQVALIVTNPYLFFSNYEFTLNVNTREAIEIQSSSDVMVLAVLTIHDPFEKTTANLQAPIIVNYKKGTGKQVILNDSSYKTKHLLIEKEEEKHARIKSEAK</sequence>
<comment type="subcellular location">
    <subcellularLocation>
        <location evidence="4">Cytoplasm</location>
    </subcellularLocation>
</comment>
<dbReference type="InterPro" id="IPR003775">
    <property type="entry name" value="Flagellar_assembly_factor_FliW"/>
</dbReference>
<evidence type="ECO:0000313" key="5">
    <source>
        <dbReference type="EMBL" id="MFD1020304.1"/>
    </source>
</evidence>
<dbReference type="PANTHER" id="PTHR39190">
    <property type="entry name" value="FLAGELLAR ASSEMBLY FACTOR FLIW"/>
    <property type="match status" value="1"/>
</dbReference>
<dbReference type="Proteomes" id="UP001596990">
    <property type="component" value="Unassembled WGS sequence"/>
</dbReference>
<keyword evidence="6" id="KW-1185">Reference proteome</keyword>
<evidence type="ECO:0000313" key="6">
    <source>
        <dbReference type="Proteomes" id="UP001596990"/>
    </source>
</evidence>
<keyword evidence="3 4" id="KW-0810">Translation regulation</keyword>
<keyword evidence="2 4" id="KW-1005">Bacterial flagellum biogenesis</keyword>
<keyword evidence="1 4" id="KW-0963">Cytoplasm</keyword>
<keyword evidence="4" id="KW-0143">Chaperone</keyword>
<evidence type="ECO:0000256" key="4">
    <source>
        <dbReference type="HAMAP-Rule" id="MF_01185"/>
    </source>
</evidence>
<comment type="subunit">
    <text evidence="4">Interacts with translational regulator CsrA and flagellin(s).</text>
</comment>
<comment type="caution">
    <text evidence="5">The sequence shown here is derived from an EMBL/GenBank/DDBJ whole genome shotgun (WGS) entry which is preliminary data.</text>
</comment>
<dbReference type="EMBL" id="JBHTKL010000005">
    <property type="protein sequence ID" value="MFD1020304.1"/>
    <property type="molecule type" value="Genomic_DNA"/>
</dbReference>
<protein>
    <recommendedName>
        <fullName evidence="4">Flagellar assembly factor FliW</fullName>
    </recommendedName>
</protein>
<keyword evidence="5" id="KW-0282">Flagellum</keyword>
<comment type="similarity">
    <text evidence="4">Belongs to the FliW family.</text>
</comment>
<dbReference type="InterPro" id="IPR024046">
    <property type="entry name" value="Flagellar_assmbl_FliW_dom_sf"/>
</dbReference>
<comment type="function">
    <text evidence="4">Acts as an anti-CsrA protein, binds CsrA and prevents it from repressing translation of its target genes, one of which is flagellin. Binds to flagellin and participates in the assembly of the flagellum.</text>
</comment>
<gene>
    <name evidence="4 5" type="primary">fliW</name>
    <name evidence="5" type="ORF">ACFQ2J_14040</name>
</gene>
<dbReference type="Pfam" id="PF02623">
    <property type="entry name" value="FliW"/>
    <property type="match status" value="1"/>
</dbReference>
<proteinExistence type="inferred from homology"/>
<name>A0ABW3L6S9_9BACI</name>
<evidence type="ECO:0000256" key="3">
    <source>
        <dbReference type="ARBA" id="ARBA00022845"/>
    </source>
</evidence>
<dbReference type="PANTHER" id="PTHR39190:SF1">
    <property type="entry name" value="FLAGELLAR ASSEMBLY FACTOR FLIW"/>
    <property type="match status" value="1"/>
</dbReference>
<dbReference type="NCBIfam" id="NF009793">
    <property type="entry name" value="PRK13285.1-1"/>
    <property type="match status" value="1"/>
</dbReference>
<evidence type="ECO:0000256" key="1">
    <source>
        <dbReference type="ARBA" id="ARBA00022490"/>
    </source>
</evidence>
<keyword evidence="5" id="KW-0969">Cilium</keyword>
<accession>A0ABW3L6S9</accession>